<keyword evidence="5" id="KW-1185">Reference proteome</keyword>
<proteinExistence type="inferred from homology"/>
<dbReference type="InterPro" id="IPR015943">
    <property type="entry name" value="WD40/YVTN_repeat-like_dom_sf"/>
</dbReference>
<dbReference type="SUPFAM" id="SSF82171">
    <property type="entry name" value="DPP6 N-terminal domain-like"/>
    <property type="match status" value="1"/>
</dbReference>
<reference evidence="4 5" key="1">
    <citation type="submission" date="2013-05" db="EMBL/GenBank/DDBJ databases">
        <title>Genome assembly of Chondromyces apiculatus DSM 436.</title>
        <authorList>
            <person name="Sharma G."/>
            <person name="Khatri I."/>
            <person name="Kaur C."/>
            <person name="Mayilraj S."/>
            <person name="Subramanian S."/>
        </authorList>
    </citation>
    <scope>NUCLEOTIDE SEQUENCE [LARGE SCALE GENOMIC DNA]</scope>
    <source>
        <strain evidence="4 5">DSM 436</strain>
    </source>
</reference>
<dbReference type="PROSITE" id="PS51257">
    <property type="entry name" value="PROKAR_LIPOPROTEIN"/>
    <property type="match status" value="1"/>
</dbReference>
<dbReference type="InterPro" id="IPR011042">
    <property type="entry name" value="6-blade_b-propeller_TolB-like"/>
</dbReference>
<feature type="chain" id="PRO_5001496823" evidence="3">
    <location>
        <begin position="21"/>
        <end position="393"/>
    </location>
</feature>
<evidence type="ECO:0000256" key="1">
    <source>
        <dbReference type="ARBA" id="ARBA00009820"/>
    </source>
</evidence>
<dbReference type="Proteomes" id="UP000019678">
    <property type="component" value="Unassembled WGS sequence"/>
</dbReference>
<evidence type="ECO:0000256" key="2">
    <source>
        <dbReference type="SAM" id="MobiDB-lite"/>
    </source>
</evidence>
<sequence>MSRLLPLLLALSASSALLSAACATPEPKPKEPLGQMPEASTTAKPEWIPFSIRAGKPVEGNPKEKHLTELRQLTFGGENAEAYWSPDSRKLILQSTREGNACDQIYTLDLGSGETKRVSNGQGKTTCSYFFYPGGKSPEKVLFASTHANSPECPAKPDRSQGYVWPLDEFDIYTANADGSDIQPFITGKGYDAEATIAFDGSRIVFTSTRDGDLELYTSKLDGTDIKRITNTPGYDGGAFFSPDSKKLVWRASRPEGKELEDFKALLGKGLVRPSKLEIVVAAADGSNPRTVTKNGRANFGPYFLPDSRRVIFSSDMISPPGHRGVPNFELFVVDTEAPPTAEGAAPAERITEYEGFDGFPMFSPDGQYLVFASNRFGSQPGETNLFVARWVE</sequence>
<keyword evidence="3" id="KW-0732">Signal</keyword>
<dbReference type="Gene3D" id="2.130.10.10">
    <property type="entry name" value="YVTN repeat-like/Quinoprotein amine dehydrogenase"/>
    <property type="match status" value="1"/>
</dbReference>
<dbReference type="STRING" id="1192034.CAP_7203"/>
<protein>
    <submittedName>
        <fullName evidence="4">TolB protein</fullName>
    </submittedName>
</protein>
<accession>A0A017T0A0</accession>
<dbReference type="eggNOG" id="COG0823">
    <property type="taxonomic scope" value="Bacteria"/>
</dbReference>
<comment type="caution">
    <text evidence="4">The sequence shown here is derived from an EMBL/GenBank/DDBJ whole genome shotgun (WGS) entry which is preliminary data.</text>
</comment>
<comment type="similarity">
    <text evidence="1">Belongs to the TolB family.</text>
</comment>
<dbReference type="Gene3D" id="2.120.10.30">
    <property type="entry name" value="TolB, C-terminal domain"/>
    <property type="match status" value="2"/>
</dbReference>
<gene>
    <name evidence="4" type="ORF">CAP_7203</name>
</gene>
<name>A0A017T0A0_9BACT</name>
<dbReference type="Pfam" id="PF07676">
    <property type="entry name" value="PD40"/>
    <property type="match status" value="5"/>
</dbReference>
<dbReference type="PANTHER" id="PTHR36842:SF1">
    <property type="entry name" value="PROTEIN TOLB"/>
    <property type="match status" value="1"/>
</dbReference>
<dbReference type="OrthoDB" id="262125at2"/>
<evidence type="ECO:0000256" key="3">
    <source>
        <dbReference type="SAM" id="SignalP"/>
    </source>
</evidence>
<dbReference type="RefSeq" id="WP_044247693.1">
    <property type="nucleotide sequence ID" value="NZ_ASRX01000061.1"/>
</dbReference>
<evidence type="ECO:0000313" key="5">
    <source>
        <dbReference type="Proteomes" id="UP000019678"/>
    </source>
</evidence>
<organism evidence="4 5">
    <name type="scientific">Chondromyces apiculatus DSM 436</name>
    <dbReference type="NCBI Taxonomy" id="1192034"/>
    <lineage>
        <taxon>Bacteria</taxon>
        <taxon>Pseudomonadati</taxon>
        <taxon>Myxococcota</taxon>
        <taxon>Polyangia</taxon>
        <taxon>Polyangiales</taxon>
        <taxon>Polyangiaceae</taxon>
        <taxon>Chondromyces</taxon>
    </lineage>
</organism>
<evidence type="ECO:0000313" key="4">
    <source>
        <dbReference type="EMBL" id="EYF02432.1"/>
    </source>
</evidence>
<dbReference type="InterPro" id="IPR011659">
    <property type="entry name" value="WD40"/>
</dbReference>
<dbReference type="EMBL" id="ASRX01000061">
    <property type="protein sequence ID" value="EYF02432.1"/>
    <property type="molecule type" value="Genomic_DNA"/>
</dbReference>
<dbReference type="AlphaFoldDB" id="A0A017T0A0"/>
<feature type="region of interest" description="Disordered" evidence="2">
    <location>
        <begin position="23"/>
        <end position="44"/>
    </location>
</feature>
<dbReference type="PANTHER" id="PTHR36842">
    <property type="entry name" value="PROTEIN TOLB HOMOLOG"/>
    <property type="match status" value="1"/>
</dbReference>
<feature type="signal peptide" evidence="3">
    <location>
        <begin position="1"/>
        <end position="20"/>
    </location>
</feature>